<dbReference type="SMART" id="SM00471">
    <property type="entry name" value="HDc"/>
    <property type="match status" value="1"/>
</dbReference>
<accession>A0ABS8BIY4</accession>
<evidence type="ECO:0000313" key="4">
    <source>
        <dbReference type="Proteomes" id="UP001198034"/>
    </source>
</evidence>
<feature type="domain" description="HD" evidence="1">
    <location>
        <begin position="279"/>
        <end position="401"/>
    </location>
</feature>
<evidence type="ECO:0000259" key="2">
    <source>
        <dbReference type="PROSITE" id="PS51832"/>
    </source>
</evidence>
<reference evidence="3 4" key="1">
    <citation type="submission" date="2021-10" db="EMBL/GenBank/DDBJ databases">
        <authorList>
            <person name="Chen M."/>
        </authorList>
    </citation>
    <scope>NUCLEOTIDE SEQUENCE [LARGE SCALE GENOMIC DNA]</scope>
    <source>
        <strain evidence="3 4">H3-26</strain>
    </source>
</reference>
<dbReference type="Gene3D" id="1.10.3210.10">
    <property type="entry name" value="Hypothetical protein af1432"/>
    <property type="match status" value="2"/>
</dbReference>
<dbReference type="InterPro" id="IPR037522">
    <property type="entry name" value="HD_GYP_dom"/>
</dbReference>
<feature type="domain" description="HD-GYP" evidence="2">
    <location>
        <begin position="257"/>
        <end position="449"/>
    </location>
</feature>
<dbReference type="InterPro" id="IPR003607">
    <property type="entry name" value="HD/PDEase_dom"/>
</dbReference>
<dbReference type="PROSITE" id="PS51831">
    <property type="entry name" value="HD"/>
    <property type="match status" value="1"/>
</dbReference>
<evidence type="ECO:0000259" key="1">
    <source>
        <dbReference type="PROSITE" id="PS51831"/>
    </source>
</evidence>
<keyword evidence="4" id="KW-1185">Reference proteome</keyword>
<dbReference type="RefSeq" id="WP_226763469.1">
    <property type="nucleotide sequence ID" value="NZ_JAJAWG010000002.1"/>
</dbReference>
<proteinExistence type="predicted"/>
<dbReference type="PROSITE" id="PS51832">
    <property type="entry name" value="HD_GYP"/>
    <property type="match status" value="1"/>
</dbReference>
<name>A0ABS8BIY4_9NEIS</name>
<dbReference type="Proteomes" id="UP001198034">
    <property type="component" value="Unassembled WGS sequence"/>
</dbReference>
<organism evidence="3 4">
    <name type="scientific">Deefgea salmonis</name>
    <dbReference type="NCBI Taxonomy" id="2875502"/>
    <lineage>
        <taxon>Bacteria</taxon>
        <taxon>Pseudomonadati</taxon>
        <taxon>Pseudomonadota</taxon>
        <taxon>Betaproteobacteria</taxon>
        <taxon>Neisseriales</taxon>
        <taxon>Chitinibacteraceae</taxon>
        <taxon>Deefgea</taxon>
    </lineage>
</organism>
<dbReference type="SUPFAM" id="SSF109604">
    <property type="entry name" value="HD-domain/PDEase-like"/>
    <property type="match status" value="2"/>
</dbReference>
<sequence length="449" mass="49589">MAANLKLAELLGSLSYALDLTEGQPAGHCVRCCWIGVHIGRQIGMAEAEIWALYYTLLLKDLGCSSNAARICELYLVDDQHFKHDFKLVGNNLSQVLGFVFEHTGKNENWTQRLTAILNILRNGEQIAQELIQTRCDRGARIARQLRFPESVAQGIHSLDEHWDGSGRPEGLRGSAIPIHARIALLAQVIDVFHFSHGMEAARLEIQQRAGVWFDPELVAAFKVVGQDAAFWQVLNDPKIDQIVQSLEPAQWTRPLDEAYMDDIASAFGQVVDAKSPFTAGHSERVGFYANLIAQEMGFSAERCQWITRAALLHDVGKLGVSSRILEKPGRLTDEEFRAVQQHASLTETILEKIAPFAELAVVAAAHHERLDGQGYPRKISGAAICMETRIITVADIFDAISAERPYHAANSPEKTIEIMRGMLGSAIDADCFAALQSVVMRESLLSPA</sequence>
<dbReference type="InterPro" id="IPR052020">
    <property type="entry name" value="Cyclic_di-GMP/3'3'-cGAMP_PDE"/>
</dbReference>
<dbReference type="Pfam" id="PF13487">
    <property type="entry name" value="HD_5"/>
    <property type="match status" value="2"/>
</dbReference>
<evidence type="ECO:0000313" key="3">
    <source>
        <dbReference type="EMBL" id="MCB5195679.1"/>
    </source>
</evidence>
<comment type="caution">
    <text evidence="3">The sequence shown here is derived from an EMBL/GenBank/DDBJ whole genome shotgun (WGS) entry which is preliminary data.</text>
</comment>
<gene>
    <name evidence="3" type="ORF">LG219_05175</name>
</gene>
<dbReference type="InterPro" id="IPR006674">
    <property type="entry name" value="HD_domain"/>
</dbReference>
<dbReference type="PANTHER" id="PTHR45228">
    <property type="entry name" value="CYCLIC DI-GMP PHOSPHODIESTERASE TM_0186-RELATED"/>
    <property type="match status" value="1"/>
</dbReference>
<dbReference type="EMBL" id="JAJAWG010000002">
    <property type="protein sequence ID" value="MCB5195679.1"/>
    <property type="molecule type" value="Genomic_DNA"/>
</dbReference>
<dbReference type="PANTHER" id="PTHR45228:SF5">
    <property type="entry name" value="CYCLIC DI-GMP PHOSPHODIESTERASE VC_1348-RELATED"/>
    <property type="match status" value="1"/>
</dbReference>
<protein>
    <submittedName>
        <fullName evidence="3">HD-GYP domain-containing protein</fullName>
    </submittedName>
</protein>
<dbReference type="CDD" id="cd00077">
    <property type="entry name" value="HDc"/>
    <property type="match status" value="1"/>
</dbReference>